<dbReference type="HOGENOM" id="CLU_039720_1_2_14"/>
<reference evidence="4 5" key="1">
    <citation type="journal article" date="2011" name="J. Bacteriol.">
        <title>Complete genome sequence of Mycoplasma haemofelis, a hemotropic mycoplasma.</title>
        <authorList>
            <person name="Barker E.N."/>
            <person name="Helps C.R."/>
            <person name="Peters I.R."/>
            <person name="Darby A.C."/>
            <person name="Radford A.D."/>
            <person name="Tasker S."/>
        </authorList>
    </citation>
    <scope>NUCLEOTIDE SEQUENCE [LARGE SCALE GENOMIC DNA]</scope>
    <source>
        <strain evidence="4 5">Langford 1</strain>
    </source>
</reference>
<keyword evidence="5" id="KW-1185">Reference proteome</keyword>
<dbReference type="Pfam" id="PF02272">
    <property type="entry name" value="DHHA1"/>
    <property type="match status" value="1"/>
</dbReference>
<dbReference type="Gene3D" id="3.90.1640.10">
    <property type="entry name" value="inorganic pyrophosphatase (n-terminal core)"/>
    <property type="match status" value="1"/>
</dbReference>
<gene>
    <name evidence="4" type="ORF">HF1_15020</name>
</gene>
<dbReference type="Pfam" id="PF01368">
    <property type="entry name" value="DHH"/>
    <property type="match status" value="1"/>
</dbReference>
<evidence type="ECO:0000256" key="1">
    <source>
        <dbReference type="SAM" id="MobiDB-lite"/>
    </source>
</evidence>
<dbReference type="SUPFAM" id="SSF64182">
    <property type="entry name" value="DHH phosphoesterases"/>
    <property type="match status" value="1"/>
</dbReference>
<dbReference type="InterPro" id="IPR003156">
    <property type="entry name" value="DHHA1_dom"/>
</dbReference>
<dbReference type="PANTHER" id="PTHR47618">
    <property type="entry name" value="BIFUNCTIONAL OLIGORIBONUCLEASE AND PAP PHOSPHATASE NRNA"/>
    <property type="match status" value="1"/>
</dbReference>
<organism evidence="4 5">
    <name type="scientific">Mycoplasma haemofelis (strain Langford 1)</name>
    <name type="common">Haemobartonella felis</name>
    <dbReference type="NCBI Taxonomy" id="941640"/>
    <lineage>
        <taxon>Bacteria</taxon>
        <taxon>Bacillati</taxon>
        <taxon>Mycoplasmatota</taxon>
        <taxon>Mollicutes</taxon>
        <taxon>Mycoplasmataceae</taxon>
        <taxon>Mycoplasma</taxon>
    </lineage>
</organism>
<evidence type="ECO:0000313" key="5">
    <source>
        <dbReference type="Proteomes" id="UP000008637"/>
    </source>
</evidence>
<sequence length="521" mass="60475">MIRGDIKEEAKRIVDKRNKERDRFFKDFVHLVEKYDNFFVFIHCNPDGDCLGAAFGFKAIIESNFLRKTVRVIGEDGGLFPWLEKKFDNLVNISFDLSQSMALIVDVGNRARIQKFDKYFEQAKTKFGAIVKVDHHGVFSDFAVDLNWDDPTYSATCEQIVQIVDYYGWMMNKEAATFLYLGMCTDGGRFLYESVLPRSLILAAKTWRSGAQKDLIHDKLTYRTWDSIKVSNYLLNHCKKTDNVIWFYLTRDIQKKLGLSDGRGLVNTFSNIEDHWCWILFSDTSEGMVKCDFRSRDVSVRDLAIKYGGGGHINAAGASISDPKLIKNIIEDADAMVRRAKNQKIISEKQESSSRFNEMKRKQEEDLYLSHYEEILSSAKDFLDKKKLYDFDSLESRNKRTLDLMEKERKQREKEALKKQKSRIRRDDTPEDIKRMREQQTYNENKVTIEELYFQKSHEKLEFDKYVPFIEETIVNILTAPPNEVKNPSELKGYLKKNKVGGDLAIGVIDALIARVKLDGS</sequence>
<feature type="region of interest" description="Disordered" evidence="1">
    <location>
        <begin position="402"/>
        <end position="434"/>
    </location>
</feature>
<dbReference type="Gene3D" id="3.10.310.30">
    <property type="match status" value="1"/>
</dbReference>
<proteinExistence type="predicted"/>
<feature type="compositionally biased region" description="Basic and acidic residues" evidence="1">
    <location>
        <begin position="402"/>
        <end position="418"/>
    </location>
</feature>
<dbReference type="PANTHER" id="PTHR47618:SF1">
    <property type="entry name" value="BIFUNCTIONAL OLIGORIBONUCLEASE AND PAP PHOSPHATASE NRNA"/>
    <property type="match status" value="1"/>
</dbReference>
<dbReference type="InterPro" id="IPR038763">
    <property type="entry name" value="DHH_sf"/>
</dbReference>
<dbReference type="InterPro" id="IPR001667">
    <property type="entry name" value="DDH_dom"/>
</dbReference>
<feature type="domain" description="DDH" evidence="2">
    <location>
        <begin position="38"/>
        <end position="183"/>
    </location>
</feature>
<evidence type="ECO:0000313" key="4">
    <source>
        <dbReference type="EMBL" id="CBY93510.1"/>
    </source>
</evidence>
<dbReference type="Proteomes" id="UP000008637">
    <property type="component" value="Chromosome"/>
</dbReference>
<accession>E8ZK39</accession>
<dbReference type="GO" id="GO:0003676">
    <property type="term" value="F:nucleic acid binding"/>
    <property type="evidence" value="ECO:0007669"/>
    <property type="project" value="InterPro"/>
</dbReference>
<dbReference type="AlphaFoldDB" id="E8ZK39"/>
<protein>
    <submittedName>
        <fullName evidence="4">DHH family phosphoesterase</fullName>
    </submittedName>
</protein>
<dbReference type="InterPro" id="IPR051319">
    <property type="entry name" value="Oligoribo/pAp-PDE_c-di-AMP_PDE"/>
</dbReference>
<evidence type="ECO:0000259" key="2">
    <source>
        <dbReference type="Pfam" id="PF01368"/>
    </source>
</evidence>
<feature type="domain" description="DHHA1" evidence="3">
    <location>
        <begin position="263"/>
        <end position="337"/>
    </location>
</feature>
<dbReference type="OrthoDB" id="9803668at2"/>
<evidence type="ECO:0000259" key="3">
    <source>
        <dbReference type="Pfam" id="PF02272"/>
    </source>
</evidence>
<feature type="compositionally biased region" description="Basic and acidic residues" evidence="1">
    <location>
        <begin position="425"/>
        <end position="434"/>
    </location>
</feature>
<name>E8ZK39_MYCHL</name>
<dbReference type="EMBL" id="FR773153">
    <property type="protein sequence ID" value="CBY93510.1"/>
    <property type="molecule type" value="Genomic_DNA"/>
</dbReference>
<dbReference type="KEGG" id="mha:HF1_15020"/>